<name>A0A7U3Q0J9_EPIFF</name>
<proteinExistence type="predicted"/>
<protein>
    <submittedName>
        <fullName evidence="1">Uncharacterized protein</fullName>
    </submittedName>
</protein>
<reference evidence="1 2" key="1">
    <citation type="journal article" date="2018" name="PLoS Genet.">
        <title>Repeat elements organise 3D genome structure and mediate transcription in the filamentous fungus Epichloe festucae.</title>
        <authorList>
            <person name="Winter D.J."/>
            <person name="Ganley A.R.D."/>
            <person name="Young C.A."/>
            <person name="Liachko I."/>
            <person name="Schardl C.L."/>
            <person name="Dupont P.Y."/>
            <person name="Berry D."/>
            <person name="Ram A."/>
            <person name="Scott B."/>
            <person name="Cox M.P."/>
        </authorList>
    </citation>
    <scope>NUCLEOTIDE SEQUENCE [LARGE SCALE GENOMIC DNA]</scope>
    <source>
        <strain evidence="1 2">Fl1</strain>
    </source>
</reference>
<accession>A0A7U3Q0J9</accession>
<evidence type="ECO:0000313" key="1">
    <source>
        <dbReference type="EMBL" id="QPH11661.1"/>
    </source>
</evidence>
<evidence type="ECO:0000313" key="2">
    <source>
        <dbReference type="Proteomes" id="UP000594364"/>
    </source>
</evidence>
<organism evidence="1 2">
    <name type="scientific">Epichloe festucae (strain Fl1)</name>
    <dbReference type="NCBI Taxonomy" id="877507"/>
    <lineage>
        <taxon>Eukaryota</taxon>
        <taxon>Fungi</taxon>
        <taxon>Dikarya</taxon>
        <taxon>Ascomycota</taxon>
        <taxon>Pezizomycotina</taxon>
        <taxon>Sordariomycetes</taxon>
        <taxon>Hypocreomycetidae</taxon>
        <taxon>Hypocreales</taxon>
        <taxon>Clavicipitaceae</taxon>
        <taxon>Epichloe</taxon>
    </lineage>
</organism>
<keyword evidence="2" id="KW-1185">Reference proteome</keyword>
<sequence length="62" mass="6993">MRLIDVQPTANPVMKYNNGQSMSDMRAPHIHLAAASMPRDRPITIRDIEVLAANTRPTDETY</sequence>
<dbReference type="EMBL" id="CP031389">
    <property type="protein sequence ID" value="QPH11661.1"/>
    <property type="molecule type" value="Genomic_DNA"/>
</dbReference>
<dbReference type="AlphaFoldDB" id="A0A7U3Q0J9"/>
<gene>
    <name evidence="1" type="ORF">C2857_003511</name>
</gene>
<dbReference type="Proteomes" id="UP000594364">
    <property type="component" value="Chromosome 5"/>
</dbReference>